<dbReference type="InterPro" id="IPR008880">
    <property type="entry name" value="Trigger_fac_C"/>
</dbReference>
<dbReference type="Gene3D" id="3.30.70.1050">
    <property type="entry name" value="Trigger factor ribosome-binding domain"/>
    <property type="match status" value="1"/>
</dbReference>
<dbReference type="NCBIfam" id="TIGR00115">
    <property type="entry name" value="tig"/>
    <property type="match status" value="1"/>
</dbReference>
<keyword evidence="9" id="KW-0131">Cell cycle</keyword>
<evidence type="ECO:0000256" key="8">
    <source>
        <dbReference type="ARBA" id="ARBA00029986"/>
    </source>
</evidence>
<dbReference type="Pfam" id="PF05698">
    <property type="entry name" value="Trigger_C"/>
    <property type="match status" value="1"/>
</dbReference>
<keyword evidence="5 9" id="KW-0697">Rotamase</keyword>
<evidence type="ECO:0000256" key="4">
    <source>
        <dbReference type="ARBA" id="ARBA00016902"/>
    </source>
</evidence>
<dbReference type="InterPro" id="IPR005215">
    <property type="entry name" value="Trig_fac"/>
</dbReference>
<dbReference type="InterPro" id="IPR027304">
    <property type="entry name" value="Trigger_fact/SurA_dom_sf"/>
</dbReference>
<dbReference type="InterPro" id="IPR008881">
    <property type="entry name" value="Trigger_fac_ribosome-bd_bac"/>
</dbReference>
<evidence type="ECO:0000256" key="7">
    <source>
        <dbReference type="ARBA" id="ARBA00023235"/>
    </source>
</evidence>
<evidence type="ECO:0000259" key="11">
    <source>
        <dbReference type="Pfam" id="PF05698"/>
    </source>
</evidence>
<dbReference type="HAMAP" id="MF_00303">
    <property type="entry name" value="Trigger_factor_Tig"/>
    <property type="match status" value="1"/>
</dbReference>
<evidence type="ECO:0000256" key="6">
    <source>
        <dbReference type="ARBA" id="ARBA00023186"/>
    </source>
</evidence>
<evidence type="ECO:0000259" key="10">
    <source>
        <dbReference type="Pfam" id="PF05697"/>
    </source>
</evidence>
<feature type="domain" description="Trigger factor ribosome-binding bacterial" evidence="10">
    <location>
        <begin position="1"/>
        <end position="144"/>
    </location>
</feature>
<gene>
    <name evidence="9 12" type="primary">tig</name>
    <name evidence="12" type="ORF">HOP12_00255</name>
</gene>
<dbReference type="GO" id="GO:0005737">
    <property type="term" value="C:cytoplasm"/>
    <property type="evidence" value="ECO:0007669"/>
    <property type="project" value="UniProtKB-SubCell"/>
</dbReference>
<dbReference type="GO" id="GO:0044183">
    <property type="term" value="F:protein folding chaperone"/>
    <property type="evidence" value="ECO:0007669"/>
    <property type="project" value="TreeGrafter"/>
</dbReference>
<keyword evidence="7 9" id="KW-0413">Isomerase</keyword>
<organism evidence="12 13">
    <name type="scientific">Eiseniibacteriota bacterium</name>
    <dbReference type="NCBI Taxonomy" id="2212470"/>
    <lineage>
        <taxon>Bacteria</taxon>
        <taxon>Candidatus Eiseniibacteriota</taxon>
    </lineage>
</organism>
<sequence>MNVSVRAGTPWQHILDIQIPADEVESRLDEVAREVQRRAVLPGFRRGKVPLHLVRQNFADSIEQRFFETTLPAVTSEAVRESKLNPVVPPLVRELRFQPGEPLSFEAVVDVKPELEARDWKKLPLTRRSRPIDAAAVAQVMDRLREESAVFVDVDRVAARGDLVLADSVRLDVNGRPMGHTRAKGIRLEIGAPGMLPELESGLIGARSGDARTIAVSYPEDHQAEELRGRTWSYQVRVRKIQDKKLRELDDTFARDVFKLSSVEELKERVRINLEAEEQSRTQRELDAAATDELVRRNALELPERLVAFMLDRVVREAAQGREVPDHLAAEMSGRYRPGVERSLRRELILDAIARQEQLSVSDEEIAAEIDRIAAADPRQAARVRARYADAERRRTLGETLTERKAMGLVIESAEVRDEVMSDEPMVVPAAR</sequence>
<evidence type="ECO:0000256" key="1">
    <source>
        <dbReference type="ARBA" id="ARBA00000971"/>
    </source>
</evidence>
<dbReference type="GO" id="GO:0051083">
    <property type="term" value="P:'de novo' cotranslational protein folding"/>
    <property type="evidence" value="ECO:0007669"/>
    <property type="project" value="TreeGrafter"/>
</dbReference>
<dbReference type="SUPFAM" id="SSF54534">
    <property type="entry name" value="FKBP-like"/>
    <property type="match status" value="1"/>
</dbReference>
<comment type="caution">
    <text evidence="12">The sequence shown here is derived from an EMBL/GenBank/DDBJ whole genome shotgun (WGS) entry which is preliminary data.</text>
</comment>
<reference evidence="12 13" key="1">
    <citation type="submission" date="2020-04" db="EMBL/GenBank/DDBJ databases">
        <title>Metagenomic profiling of ammonia- and methane-oxidizing microorganisms in a Dutch drinking water treatment plant.</title>
        <authorList>
            <person name="Poghosyan L."/>
            <person name="Leucker S."/>
        </authorList>
    </citation>
    <scope>NUCLEOTIDE SEQUENCE [LARGE SCALE GENOMIC DNA]</scope>
    <source>
        <strain evidence="12">S-RSF-IL-03</strain>
    </source>
</reference>
<comment type="catalytic activity">
    <reaction evidence="1 9">
        <text>[protein]-peptidylproline (omega=180) = [protein]-peptidylproline (omega=0)</text>
        <dbReference type="Rhea" id="RHEA:16237"/>
        <dbReference type="Rhea" id="RHEA-COMP:10747"/>
        <dbReference type="Rhea" id="RHEA-COMP:10748"/>
        <dbReference type="ChEBI" id="CHEBI:83833"/>
        <dbReference type="ChEBI" id="CHEBI:83834"/>
        <dbReference type="EC" id="5.2.1.8"/>
    </reaction>
</comment>
<dbReference type="GO" id="GO:0043022">
    <property type="term" value="F:ribosome binding"/>
    <property type="evidence" value="ECO:0007669"/>
    <property type="project" value="TreeGrafter"/>
</dbReference>
<dbReference type="EC" id="5.2.1.8" evidence="3 9"/>
<dbReference type="PIRSF" id="PIRSF003095">
    <property type="entry name" value="Trigger_factor"/>
    <property type="match status" value="1"/>
</dbReference>
<dbReference type="Proteomes" id="UP000580839">
    <property type="component" value="Unassembled WGS sequence"/>
</dbReference>
<comment type="similarity">
    <text evidence="2 9">Belongs to the FKBP-type PPIase family. Tig subfamily.</text>
</comment>
<dbReference type="InterPro" id="IPR046357">
    <property type="entry name" value="PPIase_dom_sf"/>
</dbReference>
<dbReference type="Gene3D" id="1.10.3120.10">
    <property type="entry name" value="Trigger factor, C-terminal domain"/>
    <property type="match status" value="1"/>
</dbReference>
<dbReference type="GO" id="GO:0051301">
    <property type="term" value="P:cell division"/>
    <property type="evidence" value="ECO:0007669"/>
    <property type="project" value="UniProtKB-KW"/>
</dbReference>
<dbReference type="PANTHER" id="PTHR30560">
    <property type="entry name" value="TRIGGER FACTOR CHAPERONE AND PEPTIDYL-PROLYL CIS/TRANS ISOMERASE"/>
    <property type="match status" value="1"/>
</dbReference>
<dbReference type="AlphaFoldDB" id="A0A849SGA6"/>
<dbReference type="SUPFAM" id="SSF102735">
    <property type="entry name" value="Trigger factor ribosome-binding domain"/>
    <property type="match status" value="1"/>
</dbReference>
<dbReference type="GO" id="GO:0043335">
    <property type="term" value="P:protein unfolding"/>
    <property type="evidence" value="ECO:0007669"/>
    <property type="project" value="TreeGrafter"/>
</dbReference>
<dbReference type="InterPro" id="IPR037041">
    <property type="entry name" value="Trigger_fac_C_sf"/>
</dbReference>
<keyword evidence="9" id="KW-0132">Cell division</keyword>
<evidence type="ECO:0000256" key="5">
    <source>
        <dbReference type="ARBA" id="ARBA00023110"/>
    </source>
</evidence>
<name>A0A849SGA6_UNCEI</name>
<evidence type="ECO:0000256" key="2">
    <source>
        <dbReference type="ARBA" id="ARBA00005464"/>
    </source>
</evidence>
<keyword evidence="9" id="KW-0963">Cytoplasm</keyword>
<evidence type="ECO:0000313" key="13">
    <source>
        <dbReference type="Proteomes" id="UP000580839"/>
    </source>
</evidence>
<dbReference type="EMBL" id="JABFRW010000003">
    <property type="protein sequence ID" value="NOT32583.1"/>
    <property type="molecule type" value="Genomic_DNA"/>
</dbReference>
<proteinExistence type="inferred from homology"/>
<comment type="function">
    <text evidence="9">Involved in protein export. Acts as a chaperone by maintaining the newly synthesized protein in an open conformation. Functions as a peptidyl-prolyl cis-trans isomerase.</text>
</comment>
<keyword evidence="6 9" id="KW-0143">Chaperone</keyword>
<evidence type="ECO:0000256" key="9">
    <source>
        <dbReference type="HAMAP-Rule" id="MF_00303"/>
    </source>
</evidence>
<dbReference type="Gene3D" id="3.10.50.40">
    <property type="match status" value="1"/>
</dbReference>
<protein>
    <recommendedName>
        <fullName evidence="4 9">Trigger factor</fullName>
        <shortName evidence="9">TF</shortName>
        <ecNumber evidence="3 9">5.2.1.8</ecNumber>
    </recommendedName>
    <alternativeName>
        <fullName evidence="8 9">PPIase</fullName>
    </alternativeName>
</protein>
<comment type="domain">
    <text evidence="9">Consists of 3 domains; the N-terminus binds the ribosome, the middle domain has PPIase activity, while the C-terminus has intrinsic chaperone activity on its own.</text>
</comment>
<dbReference type="PANTHER" id="PTHR30560:SF3">
    <property type="entry name" value="TRIGGER FACTOR-LIKE PROTEIN TIG, CHLOROPLASTIC"/>
    <property type="match status" value="1"/>
</dbReference>
<evidence type="ECO:0000256" key="3">
    <source>
        <dbReference type="ARBA" id="ARBA00013194"/>
    </source>
</evidence>
<feature type="domain" description="Trigger factor C-terminal" evidence="11">
    <location>
        <begin position="262"/>
        <end position="412"/>
    </location>
</feature>
<dbReference type="GO" id="GO:0015031">
    <property type="term" value="P:protein transport"/>
    <property type="evidence" value="ECO:0007669"/>
    <property type="project" value="UniProtKB-UniRule"/>
</dbReference>
<dbReference type="SUPFAM" id="SSF109998">
    <property type="entry name" value="Triger factor/SurA peptide-binding domain-like"/>
    <property type="match status" value="1"/>
</dbReference>
<evidence type="ECO:0000313" key="12">
    <source>
        <dbReference type="EMBL" id="NOT32583.1"/>
    </source>
</evidence>
<dbReference type="InterPro" id="IPR036611">
    <property type="entry name" value="Trigger_fac_ribosome-bd_sf"/>
</dbReference>
<comment type="subcellular location">
    <subcellularLocation>
        <location evidence="9">Cytoplasm</location>
    </subcellularLocation>
    <text evidence="9">About half TF is bound to the ribosome near the polypeptide exit tunnel while the other half is free in the cytoplasm.</text>
</comment>
<accession>A0A849SGA6</accession>
<dbReference type="Pfam" id="PF05697">
    <property type="entry name" value="Trigger_N"/>
    <property type="match status" value="1"/>
</dbReference>
<dbReference type="GO" id="GO:0003755">
    <property type="term" value="F:peptidyl-prolyl cis-trans isomerase activity"/>
    <property type="evidence" value="ECO:0007669"/>
    <property type="project" value="UniProtKB-UniRule"/>
</dbReference>